<evidence type="ECO:0000256" key="3">
    <source>
        <dbReference type="ARBA" id="ARBA00022679"/>
    </source>
</evidence>
<dbReference type="BioCyc" id="EBAC796937-HMP:GMGH-836-MONOMER"/>
<protein>
    <recommendedName>
        <fullName evidence="1">non-specific serine/threonine protein kinase</fullName>
        <ecNumber evidence="1">2.7.11.1</ecNumber>
    </recommendedName>
</protein>
<dbReference type="PANTHER" id="PTHR43289:SF34">
    <property type="entry name" value="SERINE_THREONINE-PROTEIN KINASE YBDM-RELATED"/>
    <property type="match status" value="1"/>
</dbReference>
<dbReference type="Proteomes" id="UP000006437">
    <property type="component" value="Unassembled WGS sequence"/>
</dbReference>
<evidence type="ECO:0000256" key="4">
    <source>
        <dbReference type="ARBA" id="ARBA00022741"/>
    </source>
</evidence>
<dbReference type="HOGENOM" id="CLU_000288_135_2_9"/>
<dbReference type="CDD" id="cd06577">
    <property type="entry name" value="PASTA_pknB"/>
    <property type="match status" value="3"/>
</dbReference>
<dbReference type="EC" id="2.7.11.1" evidence="1"/>
<sequence length="643" mass="72178">MDKIILGNRYELLEKIADGGMSTVYKAYCHTLNRVVAVKILKPEFSKDEEFLIKFNNEAKAAASLNHANIINIYDVCQEDDIAYIVMEYVDGINLKQLITKKGKFSEKEALDILRQICSALREAHKNKIVHRDIKPHNIMINKDNIVKVGDFGIAKAATSATITTVGGVIGSVHYFSPEQARGGYMDERSDIYSLGVVFYELLTGEIPYDGDSPINVALKHLHENITIPEEYKDKISPSVKNMLLKMTQKNMDKRYASVDQIVSDIAKIQDGNSDIKYFDREEDFNTRIIKLPKEKIKENSDKNKTKIKKRRIKKLPVTILGIIIILVIMFVMLIINGGNIFDAIHNTNTTIIPDIKGKTIIEAQKDLEKSDLKLKIMSEKEDDTQKEGTILEQNPESGVKMRKGEEVSVVVAKEPQNIVIVPSVVDKEEKEAKSILEQANLKSSVDYEFNDNVEKNHVISQDPSSDVKSKIDDVIKLKVSKGKEVKQEKIPSFIGMNLDYVESNIGNFKIGNVSYEEDTSKKEGTVLYQNPKADTTHDVGTEIDFVINKLSKSNNENNNTSSVSNLQIPLSKTITLVLPQKDSLLLSVLDKSDNTVVYTATISTAVNQNVDITLSAYLGQTKVYDIYINGEYYSTTGEIVFN</sequence>
<dbReference type="PROSITE" id="PS51178">
    <property type="entry name" value="PASTA"/>
    <property type="match status" value="3"/>
</dbReference>
<evidence type="ECO:0000313" key="12">
    <source>
        <dbReference type="EMBL" id="EHL10619.1"/>
    </source>
</evidence>
<dbReference type="Gene3D" id="3.30.10.20">
    <property type="match status" value="3"/>
</dbReference>
<keyword evidence="6" id="KW-0067">ATP-binding</keyword>
<dbReference type="NCBIfam" id="NF033483">
    <property type="entry name" value="PknB_PASTA_kin"/>
    <property type="match status" value="1"/>
</dbReference>
<evidence type="ECO:0000259" key="10">
    <source>
        <dbReference type="PROSITE" id="PS50011"/>
    </source>
</evidence>
<dbReference type="CDD" id="cd14014">
    <property type="entry name" value="STKc_PknB_like"/>
    <property type="match status" value="1"/>
</dbReference>
<keyword evidence="9" id="KW-0812">Transmembrane</keyword>
<evidence type="ECO:0000256" key="6">
    <source>
        <dbReference type="ARBA" id="ARBA00022840"/>
    </source>
</evidence>
<dbReference type="Gene3D" id="1.10.510.10">
    <property type="entry name" value="Transferase(Phosphotransferase) domain 1"/>
    <property type="match status" value="1"/>
</dbReference>
<dbReference type="GO" id="GO:0004674">
    <property type="term" value="F:protein serine/threonine kinase activity"/>
    <property type="evidence" value="ECO:0007669"/>
    <property type="project" value="UniProtKB-KW"/>
</dbReference>
<dbReference type="RefSeq" id="WP_009525069.1">
    <property type="nucleotide sequence ID" value="NZ_JH414549.1"/>
</dbReference>
<dbReference type="SUPFAM" id="SSF56112">
    <property type="entry name" value="Protein kinase-like (PK-like)"/>
    <property type="match status" value="1"/>
</dbReference>
<feature type="domain" description="Protein kinase" evidence="10">
    <location>
        <begin position="10"/>
        <end position="279"/>
    </location>
</feature>
<proteinExistence type="predicted"/>
<accession>G9X377</accession>
<reference evidence="12 13" key="1">
    <citation type="submission" date="2011-08" db="EMBL/GenBank/DDBJ databases">
        <title>The Genome Sequence of Eubacteriaceae bacterium ACC19a.</title>
        <authorList>
            <consortium name="The Broad Institute Genome Sequencing Platform"/>
            <person name="Earl A."/>
            <person name="Ward D."/>
            <person name="Feldgarden M."/>
            <person name="Gevers D."/>
            <person name="Sizova M."/>
            <person name="Hazen A."/>
            <person name="Epstein S."/>
            <person name="Young S.K."/>
            <person name="Zeng Q."/>
            <person name="Gargeya S."/>
            <person name="Fitzgerald M."/>
            <person name="Haas B."/>
            <person name="Abouelleil A."/>
            <person name="Alvarado L."/>
            <person name="Arachchi H.M."/>
            <person name="Berlin A."/>
            <person name="Brown A."/>
            <person name="Chapman S.B."/>
            <person name="Chen Z."/>
            <person name="Dunbar C."/>
            <person name="Freedman E."/>
            <person name="Gearin G."/>
            <person name="Gellesch M."/>
            <person name="Goldberg J."/>
            <person name="Griggs A."/>
            <person name="Gujja S."/>
            <person name="Heiman D."/>
            <person name="Howarth C."/>
            <person name="Larson L."/>
            <person name="Lui A."/>
            <person name="MacDonald P.J.P."/>
            <person name="Montmayeur A."/>
            <person name="Murphy C."/>
            <person name="Neiman D."/>
            <person name="Pearson M."/>
            <person name="Priest M."/>
            <person name="Roberts A."/>
            <person name="Saif S."/>
            <person name="Shea T."/>
            <person name="Shenoy N."/>
            <person name="Sisk P."/>
            <person name="Stolte C."/>
            <person name="Sykes S."/>
            <person name="Wortman J."/>
            <person name="Nusbaum C."/>
            <person name="Birren B."/>
        </authorList>
    </citation>
    <scope>NUCLEOTIDE SEQUENCE [LARGE SCALE GENOMIC DNA]</scope>
    <source>
        <strain evidence="12 13">ACC19a</strain>
    </source>
</reference>
<keyword evidence="2" id="KW-0723">Serine/threonine-protein kinase</keyword>
<evidence type="ECO:0000256" key="5">
    <source>
        <dbReference type="ARBA" id="ARBA00022777"/>
    </source>
</evidence>
<dbReference type="FunFam" id="1.10.510.10:FF:000021">
    <property type="entry name" value="Serine/threonine protein kinase"/>
    <property type="match status" value="1"/>
</dbReference>
<dbReference type="PROSITE" id="PS00108">
    <property type="entry name" value="PROTEIN_KINASE_ST"/>
    <property type="match status" value="1"/>
</dbReference>
<evidence type="ECO:0000313" key="13">
    <source>
        <dbReference type="Proteomes" id="UP000006437"/>
    </source>
</evidence>
<gene>
    <name evidence="12" type="ORF">HMPREF9629_00834</name>
</gene>
<dbReference type="InterPro" id="IPR011009">
    <property type="entry name" value="Kinase-like_dom_sf"/>
</dbReference>
<evidence type="ECO:0000256" key="7">
    <source>
        <dbReference type="ARBA" id="ARBA00047899"/>
    </source>
</evidence>
<feature type="domain" description="PASTA" evidence="11">
    <location>
        <begin position="487"/>
        <end position="550"/>
    </location>
</feature>
<dbReference type="FunFam" id="3.30.200.20:FF:000035">
    <property type="entry name" value="Serine/threonine protein kinase Stk1"/>
    <property type="match status" value="1"/>
</dbReference>
<evidence type="ECO:0000256" key="8">
    <source>
        <dbReference type="ARBA" id="ARBA00048679"/>
    </source>
</evidence>
<evidence type="ECO:0000259" key="11">
    <source>
        <dbReference type="PROSITE" id="PS51178"/>
    </source>
</evidence>
<dbReference type="InterPro" id="IPR005543">
    <property type="entry name" value="PASTA_dom"/>
</dbReference>
<dbReference type="SMART" id="SM00220">
    <property type="entry name" value="S_TKc"/>
    <property type="match status" value="1"/>
</dbReference>
<dbReference type="PATRIC" id="fig|796937.3.peg.2071"/>
<keyword evidence="3" id="KW-0808">Transferase</keyword>
<dbReference type="InterPro" id="IPR008271">
    <property type="entry name" value="Ser/Thr_kinase_AS"/>
</dbReference>
<dbReference type="PANTHER" id="PTHR43289">
    <property type="entry name" value="MITOGEN-ACTIVATED PROTEIN KINASE KINASE KINASE 20-RELATED"/>
    <property type="match status" value="1"/>
</dbReference>
<evidence type="ECO:0000256" key="2">
    <source>
        <dbReference type="ARBA" id="ARBA00022527"/>
    </source>
</evidence>
<comment type="catalytic activity">
    <reaction evidence="8">
        <text>L-seryl-[protein] + ATP = O-phospho-L-seryl-[protein] + ADP + H(+)</text>
        <dbReference type="Rhea" id="RHEA:17989"/>
        <dbReference type="Rhea" id="RHEA-COMP:9863"/>
        <dbReference type="Rhea" id="RHEA-COMP:11604"/>
        <dbReference type="ChEBI" id="CHEBI:15378"/>
        <dbReference type="ChEBI" id="CHEBI:29999"/>
        <dbReference type="ChEBI" id="CHEBI:30616"/>
        <dbReference type="ChEBI" id="CHEBI:83421"/>
        <dbReference type="ChEBI" id="CHEBI:456216"/>
        <dbReference type="EC" id="2.7.11.1"/>
    </reaction>
</comment>
<comment type="catalytic activity">
    <reaction evidence="7">
        <text>L-threonyl-[protein] + ATP = O-phospho-L-threonyl-[protein] + ADP + H(+)</text>
        <dbReference type="Rhea" id="RHEA:46608"/>
        <dbReference type="Rhea" id="RHEA-COMP:11060"/>
        <dbReference type="Rhea" id="RHEA-COMP:11605"/>
        <dbReference type="ChEBI" id="CHEBI:15378"/>
        <dbReference type="ChEBI" id="CHEBI:30013"/>
        <dbReference type="ChEBI" id="CHEBI:30616"/>
        <dbReference type="ChEBI" id="CHEBI:61977"/>
        <dbReference type="ChEBI" id="CHEBI:456216"/>
        <dbReference type="EC" id="2.7.11.1"/>
    </reaction>
</comment>
<comment type="caution">
    <text evidence="12">The sequence shown here is derived from an EMBL/GenBank/DDBJ whole genome shotgun (WGS) entry which is preliminary data.</text>
</comment>
<dbReference type="Pfam" id="PF00069">
    <property type="entry name" value="Pkinase"/>
    <property type="match status" value="1"/>
</dbReference>
<feature type="domain" description="PASTA" evidence="11">
    <location>
        <begin position="415"/>
        <end position="482"/>
    </location>
</feature>
<evidence type="ECO:0000256" key="9">
    <source>
        <dbReference type="SAM" id="Phobius"/>
    </source>
</evidence>
<dbReference type="EMBL" id="AFZE01000057">
    <property type="protein sequence ID" value="EHL10619.1"/>
    <property type="molecule type" value="Genomic_DNA"/>
</dbReference>
<keyword evidence="4" id="KW-0547">Nucleotide-binding</keyword>
<dbReference type="AlphaFoldDB" id="G9X377"/>
<keyword evidence="5" id="KW-0418">Kinase</keyword>
<dbReference type="Pfam" id="PF03793">
    <property type="entry name" value="PASTA"/>
    <property type="match status" value="3"/>
</dbReference>
<feature type="transmembrane region" description="Helical" evidence="9">
    <location>
        <begin position="316"/>
        <end position="336"/>
    </location>
</feature>
<dbReference type="Gene3D" id="3.30.200.20">
    <property type="entry name" value="Phosphorylase Kinase, domain 1"/>
    <property type="match status" value="1"/>
</dbReference>
<keyword evidence="9" id="KW-0472">Membrane</keyword>
<dbReference type="InterPro" id="IPR000719">
    <property type="entry name" value="Prot_kinase_dom"/>
</dbReference>
<dbReference type="SMART" id="SM00740">
    <property type="entry name" value="PASTA"/>
    <property type="match status" value="3"/>
</dbReference>
<keyword evidence="9" id="KW-1133">Transmembrane helix</keyword>
<dbReference type="GO" id="GO:0005524">
    <property type="term" value="F:ATP binding"/>
    <property type="evidence" value="ECO:0007669"/>
    <property type="project" value="UniProtKB-KW"/>
</dbReference>
<organism evidence="12 13">
    <name type="scientific">Peptoanaerobacter stomatis</name>
    <dbReference type="NCBI Taxonomy" id="796937"/>
    <lineage>
        <taxon>Bacteria</taxon>
        <taxon>Bacillati</taxon>
        <taxon>Bacillota</taxon>
        <taxon>Clostridia</taxon>
        <taxon>Peptostreptococcales</taxon>
        <taxon>Filifactoraceae</taxon>
        <taxon>Peptoanaerobacter</taxon>
    </lineage>
</organism>
<name>G9X377_9FIRM</name>
<evidence type="ECO:0000256" key="1">
    <source>
        <dbReference type="ARBA" id="ARBA00012513"/>
    </source>
</evidence>
<dbReference type="PROSITE" id="PS50011">
    <property type="entry name" value="PROTEIN_KINASE_DOM"/>
    <property type="match status" value="1"/>
</dbReference>
<feature type="domain" description="PASTA" evidence="11">
    <location>
        <begin position="347"/>
        <end position="414"/>
    </location>
</feature>